<evidence type="ECO:0000313" key="1">
    <source>
        <dbReference type="EMBL" id="GEU86189.1"/>
    </source>
</evidence>
<dbReference type="AlphaFoldDB" id="A0A6L2NL89"/>
<name>A0A6L2NL89_TANCI</name>
<dbReference type="Pfam" id="PF04827">
    <property type="entry name" value="Plant_tran"/>
    <property type="match status" value="1"/>
</dbReference>
<feature type="non-terminal residue" evidence="1">
    <location>
        <position position="1"/>
    </location>
</feature>
<reference evidence="1" key="1">
    <citation type="journal article" date="2019" name="Sci. Rep.">
        <title>Draft genome of Tanacetum cinerariifolium, the natural source of mosquito coil.</title>
        <authorList>
            <person name="Yamashiro T."/>
            <person name="Shiraishi A."/>
            <person name="Satake H."/>
            <person name="Nakayama K."/>
        </authorList>
    </citation>
    <scope>NUCLEOTIDE SEQUENCE</scope>
</reference>
<accession>A0A6L2NL89</accession>
<organism evidence="1">
    <name type="scientific">Tanacetum cinerariifolium</name>
    <name type="common">Dalmatian daisy</name>
    <name type="synonym">Chrysanthemum cinerariifolium</name>
    <dbReference type="NCBI Taxonomy" id="118510"/>
    <lineage>
        <taxon>Eukaryota</taxon>
        <taxon>Viridiplantae</taxon>
        <taxon>Streptophyta</taxon>
        <taxon>Embryophyta</taxon>
        <taxon>Tracheophyta</taxon>
        <taxon>Spermatophyta</taxon>
        <taxon>Magnoliopsida</taxon>
        <taxon>eudicotyledons</taxon>
        <taxon>Gunneridae</taxon>
        <taxon>Pentapetalae</taxon>
        <taxon>asterids</taxon>
        <taxon>campanulids</taxon>
        <taxon>Asterales</taxon>
        <taxon>Asteraceae</taxon>
        <taxon>Asteroideae</taxon>
        <taxon>Anthemideae</taxon>
        <taxon>Anthemidinae</taxon>
        <taxon>Tanacetum</taxon>
    </lineage>
</organism>
<protein>
    <submittedName>
        <fullName evidence="1">Uncharacterized protein</fullName>
    </submittedName>
</protein>
<gene>
    <name evidence="1" type="ORF">Tci_058167</name>
</gene>
<sequence>VQGAWWLLGSDGGTWGSSEEWWRVAGVWGIVVLQVQGAWWLLGSDGGTWGSSEEFWRVAGVGGIVVLQVNNDINVIHQSPCLMISKKEKHQRFSLWLTTYLTHVDIILLTECATFVKSISNPSDDDLKRIRYKRMHEAARKDDERTFGVLKKKWVVLANLGRPYCKEKIRNMMYT</sequence>
<proteinExistence type="predicted"/>
<dbReference type="EMBL" id="BKCJ010009270">
    <property type="protein sequence ID" value="GEU86189.1"/>
    <property type="molecule type" value="Genomic_DNA"/>
</dbReference>
<dbReference type="PANTHER" id="PTHR47150:SF5">
    <property type="entry name" value="OS07G0546750 PROTEIN"/>
    <property type="match status" value="1"/>
</dbReference>
<comment type="caution">
    <text evidence="1">The sequence shown here is derived from an EMBL/GenBank/DDBJ whole genome shotgun (WGS) entry which is preliminary data.</text>
</comment>
<dbReference type="PANTHER" id="PTHR47150">
    <property type="entry name" value="OS12G0169200 PROTEIN"/>
    <property type="match status" value="1"/>
</dbReference>
<dbReference type="InterPro" id="IPR006912">
    <property type="entry name" value="Harbinger_derived_prot"/>
</dbReference>